<dbReference type="EMBL" id="AP018131">
    <property type="protein sequence ID" value="BBA48541.1"/>
    <property type="molecule type" value="Genomic_DNA"/>
</dbReference>
<accession>A0A286TDT1</accession>
<dbReference type="AlphaFoldDB" id="A0A286TDT1"/>
<sequence>MAVMMASASMTSSSKDTCDDSCAQAWKGCNANTLPLIGTHASG</sequence>
<name>A0A286TDT1_BIFBI</name>
<evidence type="ECO:0000313" key="1">
    <source>
        <dbReference type="EMBL" id="BBA48541.1"/>
    </source>
</evidence>
<proteinExistence type="predicted"/>
<evidence type="ECO:0000313" key="2">
    <source>
        <dbReference type="Proteomes" id="UP000262177"/>
    </source>
</evidence>
<gene>
    <name evidence="1" type="ORF">BBJK_02287</name>
</gene>
<dbReference type="Proteomes" id="UP000262177">
    <property type="component" value="Chromosome"/>
</dbReference>
<protein>
    <submittedName>
        <fullName evidence="1">Uncharacterized protein</fullName>
    </submittedName>
</protein>
<reference evidence="1 2" key="1">
    <citation type="journal article" date="2017" name="Biosci. Biotechnol. Biochem.">
        <title>Identification and characterization of a sulfoglycosidase from Bifidobacterium bifidum implicated in mucin glycan utilization.</title>
        <authorList>
            <person name="Katoh T."/>
            <person name="Maeshibu T."/>
            <person name="Kikkawa K."/>
            <person name="Gotoh A."/>
            <person name="Tomabechi Y."/>
            <person name="Nakamura M."/>
            <person name="Liao W.-H."/>
            <person name="Yamaguchi M."/>
            <person name="Ashida H."/>
            <person name="Yamamoto K."/>
            <person name="Katayama T."/>
        </authorList>
    </citation>
    <scope>NUCLEOTIDE SEQUENCE [LARGE SCALE GENOMIC DNA]</scope>
    <source>
        <strain evidence="1 2">JCM 7004</strain>
    </source>
</reference>
<organism evidence="1 2">
    <name type="scientific">Bifidobacterium bifidum LMG 13195</name>
    <dbReference type="NCBI Taxonomy" id="1207542"/>
    <lineage>
        <taxon>Bacteria</taxon>
        <taxon>Bacillati</taxon>
        <taxon>Actinomycetota</taxon>
        <taxon>Actinomycetes</taxon>
        <taxon>Bifidobacteriales</taxon>
        <taxon>Bifidobacteriaceae</taxon>
        <taxon>Bifidobacterium</taxon>
    </lineage>
</organism>